<feature type="compositionally biased region" description="Acidic residues" evidence="1">
    <location>
        <begin position="86"/>
        <end position="110"/>
    </location>
</feature>
<dbReference type="AlphaFoldDB" id="A0A1X7S901"/>
<feature type="compositionally biased region" description="Basic and acidic residues" evidence="1">
    <location>
        <begin position="111"/>
        <end position="122"/>
    </location>
</feature>
<evidence type="ECO:0000313" key="3">
    <source>
        <dbReference type="Proteomes" id="UP000215127"/>
    </source>
</evidence>
<feature type="region of interest" description="Disordered" evidence="1">
    <location>
        <begin position="143"/>
        <end position="162"/>
    </location>
</feature>
<sequence length="238" mass="26779">MLQFQMDVLETEMSWCNAVFDIEAEGSLRVGVQCDEMTEEDGNEMENSIEIGSSHGPGTFNKPDKSKPTEESTEAAEMTENSAELNDWDDFSDRDLIEDDESTGDVEAADEERVSADGSETAERPKFCFDRLITALESAAYPRENRSAGDTGKDLIKKEPGIESSDPEVTLWTRMSRKPVERPPQCRPDLPVFQYAIEHGSARKCGRDCSMWDECGMPGDCSGWVDYMLRLTARYPWE</sequence>
<dbReference type="EMBL" id="LT853703">
    <property type="protein sequence ID" value="SMQ55881.1"/>
    <property type="molecule type" value="Genomic_DNA"/>
</dbReference>
<proteinExistence type="predicted"/>
<protein>
    <submittedName>
        <fullName evidence="2">Uncharacterized protein</fullName>
    </submittedName>
</protein>
<organism evidence="2 3">
    <name type="scientific">Zymoseptoria tritici (strain ST99CH_3D7)</name>
    <dbReference type="NCBI Taxonomy" id="1276538"/>
    <lineage>
        <taxon>Eukaryota</taxon>
        <taxon>Fungi</taxon>
        <taxon>Dikarya</taxon>
        <taxon>Ascomycota</taxon>
        <taxon>Pezizomycotina</taxon>
        <taxon>Dothideomycetes</taxon>
        <taxon>Dothideomycetidae</taxon>
        <taxon>Mycosphaerellales</taxon>
        <taxon>Mycosphaerellaceae</taxon>
        <taxon>Zymoseptoria</taxon>
    </lineage>
</organism>
<gene>
    <name evidence="2" type="ORF">ZT3D7_G11036</name>
</gene>
<feature type="region of interest" description="Disordered" evidence="1">
    <location>
        <begin position="39"/>
        <end position="122"/>
    </location>
</feature>
<feature type="compositionally biased region" description="Low complexity" evidence="1">
    <location>
        <begin position="75"/>
        <end position="84"/>
    </location>
</feature>
<keyword evidence="3" id="KW-1185">Reference proteome</keyword>
<evidence type="ECO:0000256" key="1">
    <source>
        <dbReference type="SAM" id="MobiDB-lite"/>
    </source>
</evidence>
<dbReference type="Proteomes" id="UP000215127">
    <property type="component" value="Chromosome 12"/>
</dbReference>
<evidence type="ECO:0000313" key="2">
    <source>
        <dbReference type="EMBL" id="SMQ55881.1"/>
    </source>
</evidence>
<accession>A0A1X7S901</accession>
<feature type="compositionally biased region" description="Basic and acidic residues" evidence="1">
    <location>
        <begin position="143"/>
        <end position="161"/>
    </location>
</feature>
<name>A0A1X7S901_ZYMT9</name>
<reference evidence="2 3" key="1">
    <citation type="submission" date="2016-06" db="EMBL/GenBank/DDBJ databases">
        <authorList>
            <person name="Kjaerup R.B."/>
            <person name="Dalgaard T.S."/>
            <person name="Juul-Madsen H.R."/>
        </authorList>
    </citation>
    <scope>NUCLEOTIDE SEQUENCE [LARGE SCALE GENOMIC DNA]</scope>
</reference>